<keyword evidence="10 11" id="KW-0472">Membrane</keyword>
<dbReference type="InterPro" id="IPR036291">
    <property type="entry name" value="NAD(P)-bd_dom_sf"/>
</dbReference>
<comment type="similarity">
    <text evidence="2">Belongs to the monovalent cation:proton antiporter 2 (CPA2) transporter (TC 2.A.37) family.</text>
</comment>
<keyword evidence="4" id="KW-0050">Antiport</keyword>
<comment type="subcellular location">
    <subcellularLocation>
        <location evidence="1">Endomembrane system</location>
        <topology evidence="1">Multi-pass membrane protein</topology>
    </subcellularLocation>
</comment>
<protein>
    <submittedName>
        <fullName evidence="13">Monovalent cation:proton antiporter-2 (CPA2) family protein</fullName>
    </submittedName>
</protein>
<sequence>MAAETSGLALGQAVALLTAGVVAVPVFRRLGLGSVLGYLAAGLLIGPFGLRLFSDPESILHVAELGVVMFLFIIGLEMRPAKLWNLRKEIFGLGAAQVLVCGALLSGVGIAAGLQPAMAVIGAMGFVLSSTAVIMTMLSERGEAGTPAGQRAVSILLLEDIAIVPLLALVAVLAALNGGAHADARPGWQAVLIGLAAVAGVIAVGKWLLNPMFRLLAASGAREVMTAAALLVVLGAALVMQVGGLSMAMGAFLAGVLLSESSFRHQLEADIEPFRGILLGLFFLSVGMSLNLSVVGSQWVLILAGTVVFMVVKAAGIYGVARLFKASPREFAERAALFAQGGEFAFVLYAAALSAGVLDAATSASMSAIVILSMALTPLVTIAVTRLLPAEQPSMDGIESAEALEGRVLIIGFGRFAQVVSQPLLARGVDISIIEVDVEMIQAASKFGFKVYYGDGTRLDVLHASGAASAEAIVVCVDKPEVADQIVKLAKAEFPLAKLYVRAFDRGHVLRLIEQQVDYQIRETFESALVFGRALLVDLGIPEDVADETMNDVRVRDEMRLEMQIVGGLTAGRSLMRGNMSTPEPAPLVQPKHGGRGLNPEAAEAIAKARAAEERADAGA</sequence>
<feature type="transmembrane region" description="Helical" evidence="11">
    <location>
        <begin position="6"/>
        <end position="28"/>
    </location>
</feature>
<feature type="domain" description="RCK N-terminal" evidence="12">
    <location>
        <begin position="405"/>
        <end position="521"/>
    </location>
</feature>
<feature type="transmembrane region" description="Helical" evidence="11">
    <location>
        <begin position="275"/>
        <end position="294"/>
    </location>
</feature>
<evidence type="ECO:0000256" key="10">
    <source>
        <dbReference type="ARBA" id="ARBA00023136"/>
    </source>
</evidence>
<evidence type="ECO:0000256" key="7">
    <source>
        <dbReference type="ARBA" id="ARBA00022958"/>
    </source>
</evidence>
<dbReference type="GO" id="GO:1902600">
    <property type="term" value="P:proton transmembrane transport"/>
    <property type="evidence" value="ECO:0007669"/>
    <property type="project" value="InterPro"/>
</dbReference>
<feature type="transmembrane region" description="Helical" evidence="11">
    <location>
        <begin position="300"/>
        <end position="324"/>
    </location>
</feature>
<dbReference type="InterPro" id="IPR006153">
    <property type="entry name" value="Cation/H_exchanger_TM"/>
</dbReference>
<feature type="transmembrane region" description="Helical" evidence="11">
    <location>
        <begin position="364"/>
        <end position="385"/>
    </location>
</feature>
<dbReference type="PROSITE" id="PS51201">
    <property type="entry name" value="RCK_N"/>
    <property type="match status" value="1"/>
</dbReference>
<dbReference type="AlphaFoldDB" id="A0AB39KPT3"/>
<feature type="transmembrane region" description="Helical" evidence="11">
    <location>
        <begin position="118"/>
        <end position="140"/>
    </location>
</feature>
<keyword evidence="5" id="KW-0633">Potassium transport</keyword>
<feature type="transmembrane region" description="Helical" evidence="11">
    <location>
        <begin position="336"/>
        <end position="358"/>
    </location>
</feature>
<dbReference type="PANTHER" id="PTHR46157:SF8">
    <property type="entry name" value="GLUTATHIONE-REGULATED POTASSIUM-EFFLUX SYSTEM PROTEIN"/>
    <property type="match status" value="1"/>
</dbReference>
<dbReference type="InterPro" id="IPR038770">
    <property type="entry name" value="Na+/solute_symporter_sf"/>
</dbReference>
<feature type="transmembrane region" description="Helical" evidence="11">
    <location>
        <begin position="35"/>
        <end position="53"/>
    </location>
</feature>
<evidence type="ECO:0000256" key="8">
    <source>
        <dbReference type="ARBA" id="ARBA00022989"/>
    </source>
</evidence>
<evidence type="ECO:0000256" key="2">
    <source>
        <dbReference type="ARBA" id="ARBA00005551"/>
    </source>
</evidence>
<evidence type="ECO:0000256" key="5">
    <source>
        <dbReference type="ARBA" id="ARBA00022538"/>
    </source>
</evidence>
<dbReference type="GO" id="GO:0015297">
    <property type="term" value="F:antiporter activity"/>
    <property type="evidence" value="ECO:0007669"/>
    <property type="project" value="UniProtKB-KW"/>
</dbReference>
<evidence type="ECO:0000256" key="4">
    <source>
        <dbReference type="ARBA" id="ARBA00022449"/>
    </source>
</evidence>
<dbReference type="InterPro" id="IPR004771">
    <property type="entry name" value="K/H_exchanger"/>
</dbReference>
<keyword evidence="7" id="KW-0630">Potassium</keyword>
<dbReference type="GO" id="GO:0006813">
    <property type="term" value="P:potassium ion transport"/>
    <property type="evidence" value="ECO:0007669"/>
    <property type="project" value="UniProtKB-KW"/>
</dbReference>
<feature type="transmembrane region" description="Helical" evidence="11">
    <location>
        <begin position="90"/>
        <end position="112"/>
    </location>
</feature>
<dbReference type="EMBL" id="CP158375">
    <property type="protein sequence ID" value="XDO95346.1"/>
    <property type="molecule type" value="Genomic_DNA"/>
</dbReference>
<dbReference type="Pfam" id="PF02254">
    <property type="entry name" value="TrkA_N"/>
    <property type="match status" value="1"/>
</dbReference>
<dbReference type="Pfam" id="PF00999">
    <property type="entry name" value="Na_H_Exchanger"/>
    <property type="match status" value="1"/>
</dbReference>
<name>A0AB39KPT3_9CAUL</name>
<keyword evidence="8 11" id="KW-1133">Transmembrane helix</keyword>
<dbReference type="PANTHER" id="PTHR46157">
    <property type="entry name" value="K(+) EFFLUX ANTIPORTER 3, CHLOROPLASTIC"/>
    <property type="match status" value="1"/>
</dbReference>
<evidence type="ECO:0000256" key="3">
    <source>
        <dbReference type="ARBA" id="ARBA00022448"/>
    </source>
</evidence>
<dbReference type="SUPFAM" id="SSF51735">
    <property type="entry name" value="NAD(P)-binding Rossmann-fold domains"/>
    <property type="match status" value="1"/>
</dbReference>
<dbReference type="GO" id="GO:0005886">
    <property type="term" value="C:plasma membrane"/>
    <property type="evidence" value="ECO:0007669"/>
    <property type="project" value="TreeGrafter"/>
</dbReference>
<keyword evidence="3" id="KW-0813">Transport</keyword>
<dbReference type="Gene3D" id="3.40.50.720">
    <property type="entry name" value="NAD(P)-binding Rossmann-like Domain"/>
    <property type="match status" value="1"/>
</dbReference>
<evidence type="ECO:0000256" key="6">
    <source>
        <dbReference type="ARBA" id="ARBA00022692"/>
    </source>
</evidence>
<feature type="transmembrane region" description="Helical" evidence="11">
    <location>
        <begin position="59"/>
        <end position="78"/>
    </location>
</feature>
<dbReference type="InterPro" id="IPR003148">
    <property type="entry name" value="RCK_N"/>
</dbReference>
<dbReference type="GO" id="GO:0012505">
    <property type="term" value="C:endomembrane system"/>
    <property type="evidence" value="ECO:0007669"/>
    <property type="project" value="UniProtKB-SubCell"/>
</dbReference>
<dbReference type="RefSeq" id="WP_369058195.1">
    <property type="nucleotide sequence ID" value="NZ_CP158375.1"/>
</dbReference>
<evidence type="ECO:0000259" key="12">
    <source>
        <dbReference type="PROSITE" id="PS51201"/>
    </source>
</evidence>
<keyword evidence="9" id="KW-0406">Ion transport</keyword>
<evidence type="ECO:0000256" key="11">
    <source>
        <dbReference type="SAM" id="Phobius"/>
    </source>
</evidence>
<evidence type="ECO:0000256" key="1">
    <source>
        <dbReference type="ARBA" id="ARBA00004127"/>
    </source>
</evidence>
<dbReference type="NCBIfam" id="TIGR00932">
    <property type="entry name" value="2a37"/>
    <property type="match status" value="1"/>
</dbReference>
<feature type="transmembrane region" description="Helical" evidence="11">
    <location>
        <begin position="152"/>
        <end position="176"/>
    </location>
</feature>
<dbReference type="Gene3D" id="1.20.1530.20">
    <property type="match status" value="1"/>
</dbReference>
<proteinExistence type="inferred from homology"/>
<dbReference type="GO" id="GO:0008324">
    <property type="term" value="F:monoatomic cation transmembrane transporter activity"/>
    <property type="evidence" value="ECO:0007669"/>
    <property type="project" value="InterPro"/>
</dbReference>
<accession>A0AB39KPT3</accession>
<feature type="transmembrane region" description="Helical" evidence="11">
    <location>
        <begin position="188"/>
        <end position="209"/>
    </location>
</feature>
<evidence type="ECO:0000256" key="9">
    <source>
        <dbReference type="ARBA" id="ARBA00023065"/>
    </source>
</evidence>
<reference evidence="13" key="1">
    <citation type="submission" date="2024-06" db="EMBL/GenBank/DDBJ databases">
        <title>Caulobacter inopinatus, sp. nov.</title>
        <authorList>
            <person name="Donachie S.P."/>
        </authorList>
    </citation>
    <scope>NUCLEOTIDE SEQUENCE</scope>
    <source>
        <strain evidence="13">73W</strain>
    </source>
</reference>
<dbReference type="FunFam" id="3.40.50.720:FF:000036">
    <property type="entry name" value="Glutathione-regulated potassium-efflux system protein KefB"/>
    <property type="match status" value="1"/>
</dbReference>
<evidence type="ECO:0000313" key="13">
    <source>
        <dbReference type="EMBL" id="XDO95346.1"/>
    </source>
</evidence>
<keyword evidence="6 11" id="KW-0812">Transmembrane</keyword>
<organism evidence="13">
    <name type="scientific">Caulobacter sp. 73W</name>
    <dbReference type="NCBI Taxonomy" id="3161137"/>
    <lineage>
        <taxon>Bacteria</taxon>
        <taxon>Pseudomonadati</taxon>
        <taxon>Pseudomonadota</taxon>
        <taxon>Alphaproteobacteria</taxon>
        <taxon>Caulobacterales</taxon>
        <taxon>Caulobacteraceae</taxon>
        <taxon>Caulobacter</taxon>
    </lineage>
</organism>
<gene>
    <name evidence="13" type="ORF">ABOZ73_11020</name>
</gene>